<evidence type="ECO:0000256" key="2">
    <source>
        <dbReference type="ARBA" id="ARBA00011900"/>
    </source>
</evidence>
<evidence type="ECO:0000256" key="8">
    <source>
        <dbReference type="ARBA" id="ARBA00047942"/>
    </source>
</evidence>
<evidence type="ECO:0000256" key="4">
    <source>
        <dbReference type="ARBA" id="ARBA00022679"/>
    </source>
</evidence>
<dbReference type="Proteomes" id="UP000219788">
    <property type="component" value="Unassembled WGS sequence"/>
</dbReference>
<dbReference type="Gene3D" id="3.90.120.10">
    <property type="entry name" value="DNA Methylase, subunit A, domain 2"/>
    <property type="match status" value="1"/>
</dbReference>
<dbReference type="InterPro" id="IPR012327">
    <property type="entry name" value="MeTrfase_D12"/>
</dbReference>
<evidence type="ECO:0000256" key="7">
    <source>
        <dbReference type="ARBA" id="ARBA00047422"/>
    </source>
</evidence>
<keyword evidence="3 9" id="KW-0489">Methyltransferase</keyword>
<dbReference type="InterPro" id="IPR002052">
    <property type="entry name" value="DNA_methylase_N6_adenine_CS"/>
</dbReference>
<evidence type="ECO:0000256" key="9">
    <source>
        <dbReference type="PROSITE-ProRule" id="PRU01016"/>
    </source>
</evidence>
<dbReference type="REBASE" id="630029">
    <property type="entry name" value="M.Eta370ORF895P"/>
</dbReference>
<name>A0A2A7U7T4_EDWTA</name>
<dbReference type="PROSITE" id="PS00092">
    <property type="entry name" value="N6_MTASE"/>
    <property type="match status" value="1"/>
</dbReference>
<dbReference type="GO" id="GO:0009007">
    <property type="term" value="F:site-specific DNA-methyltransferase (adenine-specific) activity"/>
    <property type="evidence" value="ECO:0007669"/>
    <property type="project" value="UniProtKB-EC"/>
</dbReference>
<proteinExistence type="inferred from homology"/>
<keyword evidence="4 9" id="KW-0808">Transferase</keyword>
<sequence length="662" mass="71725">MRYGSVCSGIEAASVAWEPLGWTPAWFAEIEEFPSAVLAQRWPSVVNLGDMTKIAAAVRAGDVEAPDVLVGGTPCQAFSVAGLRNGLDDARGQLTLSYVELANAIDDKRCERGEEEAIIVWENVPGVLSSKDNAFGCFLAGLAGESSELQPAGGKWTHAGCVSGPKRIIAWRVLDAQFFGVAQRRKRVFVVASARKGFDPTAVLFELESVRRDTPPSRESQSTVAALTANGVGTCGADDNQGQENACVVLEPYTLAIRGRKDGSSVEVRGDGTANALLTPNGSRAGMGVGAIGWNNHVRRLTPRECERLQGFPDDYTLIEYGRKVSPEKMDRDFAKYLMRGGKLTFEECCGRAADGPRYKALGNSMAVPVMRWIGEQIAAAIAAAGAVTRSWQRPFLKWAGGKYSLLPALDQLIPAGNRLIEPFVGGGSVFMNSNKHDRFLLADVNPDLINLYQMLAVVPDSVISEAMKAFRHLNDAENFTVIREAFNAQQLSAIERAAAFLYLNRHCFNGLIRYNRDGFFNVSWGKYKAPYFPEEEIKAFTRKSHACVFMNASFSRTLALAGAGDVVYCDPPYEPMPGTAGFTNYAAGGFSWDSQIALAESCVAAHKRGAKIVISNSTAPRVLDLYKCHGFTLHRVSARRAISSKGSTRETATDIVASLGV</sequence>
<dbReference type="Pfam" id="PF02086">
    <property type="entry name" value="MethyltransfD12"/>
    <property type="match status" value="1"/>
</dbReference>
<comment type="similarity">
    <text evidence="9">Belongs to the class I-like SAM-binding methyltransferase superfamily. C5-methyltransferase family.</text>
</comment>
<dbReference type="PROSITE" id="PS51679">
    <property type="entry name" value="SAM_MT_C5"/>
    <property type="match status" value="1"/>
</dbReference>
<comment type="caution">
    <text evidence="10">The sequence shown here is derived from an EMBL/GenBank/DDBJ whole genome shotgun (WGS) entry which is preliminary data.</text>
</comment>
<feature type="active site" evidence="9">
    <location>
        <position position="75"/>
    </location>
</feature>
<dbReference type="InterPro" id="IPR001525">
    <property type="entry name" value="C5_MeTfrase"/>
</dbReference>
<dbReference type="RefSeq" id="WP_098142513.1">
    <property type="nucleotide sequence ID" value="NZ_PDDV01000005.1"/>
</dbReference>
<evidence type="ECO:0000256" key="6">
    <source>
        <dbReference type="ARBA" id="ARBA00022747"/>
    </source>
</evidence>
<dbReference type="PANTHER" id="PTHR30481:SF3">
    <property type="entry name" value="DNA ADENINE METHYLASE"/>
    <property type="match status" value="1"/>
</dbReference>
<dbReference type="GO" id="GO:0009307">
    <property type="term" value="P:DNA restriction-modification system"/>
    <property type="evidence" value="ECO:0007669"/>
    <property type="project" value="UniProtKB-KW"/>
</dbReference>
<keyword evidence="5 9" id="KW-0949">S-adenosyl-L-methionine</keyword>
<evidence type="ECO:0000256" key="5">
    <source>
        <dbReference type="ARBA" id="ARBA00022691"/>
    </source>
</evidence>
<comment type="similarity">
    <text evidence="1">Belongs to the N(4)/N(6)-methyltransferase family.</text>
</comment>
<dbReference type="GO" id="GO:0006298">
    <property type="term" value="P:mismatch repair"/>
    <property type="evidence" value="ECO:0007669"/>
    <property type="project" value="TreeGrafter"/>
</dbReference>
<dbReference type="Gene3D" id="3.40.50.150">
    <property type="entry name" value="Vaccinia Virus protein VP39"/>
    <property type="match status" value="2"/>
</dbReference>
<dbReference type="GO" id="GO:1904047">
    <property type="term" value="F:S-adenosyl-L-methionine binding"/>
    <property type="evidence" value="ECO:0007669"/>
    <property type="project" value="TreeGrafter"/>
</dbReference>
<dbReference type="GO" id="GO:0003886">
    <property type="term" value="F:DNA (cytosine-5-)-methyltransferase activity"/>
    <property type="evidence" value="ECO:0007669"/>
    <property type="project" value="UniProtKB-EC"/>
</dbReference>
<evidence type="ECO:0000256" key="1">
    <source>
        <dbReference type="ARBA" id="ARBA00006594"/>
    </source>
</evidence>
<protein>
    <recommendedName>
        <fullName evidence="2">site-specific DNA-methyltransferase (adenine-specific)</fullName>
        <ecNumber evidence="2">2.1.1.72</ecNumber>
    </recommendedName>
</protein>
<comment type="catalytic activity">
    <reaction evidence="7">
        <text>a 2'-deoxycytidine in DNA + S-adenosyl-L-methionine = a 5-methyl-2'-deoxycytidine in DNA + S-adenosyl-L-homocysteine + H(+)</text>
        <dbReference type="Rhea" id="RHEA:13681"/>
        <dbReference type="Rhea" id="RHEA-COMP:11369"/>
        <dbReference type="Rhea" id="RHEA-COMP:11370"/>
        <dbReference type="ChEBI" id="CHEBI:15378"/>
        <dbReference type="ChEBI" id="CHEBI:57856"/>
        <dbReference type="ChEBI" id="CHEBI:59789"/>
        <dbReference type="ChEBI" id="CHEBI:85452"/>
        <dbReference type="ChEBI" id="CHEBI:85454"/>
        <dbReference type="EC" id="2.1.1.37"/>
    </reaction>
</comment>
<evidence type="ECO:0000313" key="10">
    <source>
        <dbReference type="EMBL" id="PEH74321.1"/>
    </source>
</evidence>
<dbReference type="OrthoDB" id="5288620at2"/>
<dbReference type="SUPFAM" id="SSF53335">
    <property type="entry name" value="S-adenosyl-L-methionine-dependent methyltransferases"/>
    <property type="match status" value="2"/>
</dbReference>
<keyword evidence="6" id="KW-0680">Restriction system</keyword>
<dbReference type="GO" id="GO:0043565">
    <property type="term" value="F:sequence-specific DNA binding"/>
    <property type="evidence" value="ECO:0007669"/>
    <property type="project" value="TreeGrafter"/>
</dbReference>
<dbReference type="PANTHER" id="PTHR30481">
    <property type="entry name" value="DNA ADENINE METHYLASE"/>
    <property type="match status" value="1"/>
</dbReference>
<dbReference type="EMBL" id="PDDV01000005">
    <property type="protein sequence ID" value="PEH74321.1"/>
    <property type="molecule type" value="Genomic_DNA"/>
</dbReference>
<reference evidence="11" key="1">
    <citation type="submission" date="2017-09" db="EMBL/GenBank/DDBJ databases">
        <title>FDA dAtabase for Regulatory Grade micrObial Sequences (FDA-ARGOS): Supporting development and validation of Infectious Disease Dx tests.</title>
        <authorList>
            <person name="Goldberg B."/>
            <person name="Campos J."/>
            <person name="Tallon L."/>
            <person name="Sadzewicz L."/>
            <person name="Ott S."/>
            <person name="Zhao X."/>
            <person name="Nagaraj S."/>
            <person name="Vavikolanu K."/>
            <person name="Aluvathingal J."/>
            <person name="Nadendla S."/>
            <person name="Geyer C."/>
            <person name="Sichtig H."/>
        </authorList>
    </citation>
    <scope>NUCLEOTIDE SEQUENCE [LARGE SCALE GENOMIC DNA]</scope>
    <source>
        <strain evidence="11">FDAARGOS_370</strain>
    </source>
</reference>
<organism evidence="10 11">
    <name type="scientific">Edwardsiella tarda</name>
    <dbReference type="NCBI Taxonomy" id="636"/>
    <lineage>
        <taxon>Bacteria</taxon>
        <taxon>Pseudomonadati</taxon>
        <taxon>Pseudomonadota</taxon>
        <taxon>Gammaproteobacteria</taxon>
        <taxon>Enterobacterales</taxon>
        <taxon>Hafniaceae</taxon>
        <taxon>Edwardsiella</taxon>
    </lineage>
</organism>
<gene>
    <name evidence="10" type="ORF">CRM76_00895</name>
</gene>
<dbReference type="PROSITE" id="PS00094">
    <property type="entry name" value="C5_MTASE_1"/>
    <property type="match status" value="1"/>
</dbReference>
<comment type="catalytic activity">
    <reaction evidence="8">
        <text>a 2'-deoxyadenosine in DNA + S-adenosyl-L-methionine = an N(6)-methyl-2'-deoxyadenosine in DNA + S-adenosyl-L-homocysteine + H(+)</text>
        <dbReference type="Rhea" id="RHEA:15197"/>
        <dbReference type="Rhea" id="RHEA-COMP:12418"/>
        <dbReference type="Rhea" id="RHEA-COMP:12419"/>
        <dbReference type="ChEBI" id="CHEBI:15378"/>
        <dbReference type="ChEBI" id="CHEBI:57856"/>
        <dbReference type="ChEBI" id="CHEBI:59789"/>
        <dbReference type="ChEBI" id="CHEBI:90615"/>
        <dbReference type="ChEBI" id="CHEBI:90616"/>
        <dbReference type="EC" id="2.1.1.72"/>
    </reaction>
</comment>
<evidence type="ECO:0000256" key="3">
    <source>
        <dbReference type="ARBA" id="ARBA00022603"/>
    </source>
</evidence>
<accession>A0A2A7U7T4</accession>
<dbReference type="NCBIfam" id="TIGR00571">
    <property type="entry name" value="dam"/>
    <property type="match status" value="1"/>
</dbReference>
<dbReference type="InterPro" id="IPR023095">
    <property type="entry name" value="Ade_MeTrfase_dom_2"/>
</dbReference>
<dbReference type="AlphaFoldDB" id="A0A2A7U7T4"/>
<evidence type="ECO:0000313" key="11">
    <source>
        <dbReference type="Proteomes" id="UP000219788"/>
    </source>
</evidence>
<dbReference type="EC" id="2.1.1.72" evidence="2"/>
<dbReference type="GO" id="GO:0032259">
    <property type="term" value="P:methylation"/>
    <property type="evidence" value="ECO:0007669"/>
    <property type="project" value="UniProtKB-KW"/>
</dbReference>
<dbReference type="InterPro" id="IPR018117">
    <property type="entry name" value="C5_DNA_meth_AS"/>
</dbReference>
<dbReference type="Pfam" id="PF00145">
    <property type="entry name" value="DNA_methylase"/>
    <property type="match status" value="1"/>
</dbReference>
<dbReference type="InterPro" id="IPR029063">
    <property type="entry name" value="SAM-dependent_MTases_sf"/>
</dbReference>
<dbReference type="PRINTS" id="PR00505">
    <property type="entry name" value="D12N6MTFRASE"/>
</dbReference>
<dbReference type="Gene3D" id="1.10.1020.10">
    <property type="entry name" value="Adenine-specific Methyltransferase, Domain 2"/>
    <property type="match status" value="1"/>
</dbReference>